<accession>A0A7S3K0C4</accession>
<dbReference type="EMBL" id="HBIJ01017793">
    <property type="protein sequence ID" value="CAE0370999.1"/>
    <property type="molecule type" value="Transcribed_RNA"/>
</dbReference>
<evidence type="ECO:0000313" key="1">
    <source>
        <dbReference type="EMBL" id="CAE0370999.1"/>
    </source>
</evidence>
<reference evidence="1" key="1">
    <citation type="submission" date="2021-01" db="EMBL/GenBank/DDBJ databases">
        <authorList>
            <person name="Corre E."/>
            <person name="Pelletier E."/>
            <person name="Niang G."/>
            <person name="Scheremetjew M."/>
            <person name="Finn R."/>
            <person name="Kale V."/>
            <person name="Holt S."/>
            <person name="Cochrane G."/>
            <person name="Meng A."/>
            <person name="Brown T."/>
            <person name="Cohen L."/>
        </authorList>
    </citation>
    <scope>NUCLEOTIDE SEQUENCE</scope>
    <source>
        <strain evidence="1">CCMP1510</strain>
    </source>
</reference>
<proteinExistence type="predicted"/>
<gene>
    <name evidence="1" type="ORF">ALAG00032_LOCUS11779</name>
</gene>
<organism evidence="1">
    <name type="scientific">Aureoumbra lagunensis</name>
    <dbReference type="NCBI Taxonomy" id="44058"/>
    <lineage>
        <taxon>Eukaryota</taxon>
        <taxon>Sar</taxon>
        <taxon>Stramenopiles</taxon>
        <taxon>Ochrophyta</taxon>
        <taxon>Pelagophyceae</taxon>
        <taxon>Pelagomonadales</taxon>
        <taxon>Aureoumbra</taxon>
    </lineage>
</organism>
<sequence>MKNMKKWNLFTLILFVSLLIHALFDWIDRVRLLRVAQCEKEIHRLKNLLEEAQTHADFVINAHLGQEEEVGSKEYTSEFALKNKTNAYWLSIAIPTVPRENNADYLVIALASWAVELLSVNSAKPPQAWMHLHIMNVHGQGHTRFDQVESLYKDLPYSSCMHFRTMLLDHDKSSDSRHDMGSRNRPGWKVRRQTRHVVAVMLSVLDQSKYFLFVEDDMQLCPHALLVVNYIISRATLIHNDFMAIRTSFGLNGIIIHSKDGNNLANYLLKHHEARPPDHLIVAWYAGEEPATEKYKGKRPHLGYRYNIMRHLGARSTLRPQVANIEKMPQCYEELVVPIVFPIEAFNPRLCPADDFTPCVKGGATYPPLLFGKHLREPLPSKRTIVASRKEQQHGRRIGSRGRN</sequence>
<protein>
    <submittedName>
        <fullName evidence="1">Uncharacterized protein</fullName>
    </submittedName>
</protein>
<name>A0A7S3K0C4_9STRA</name>
<dbReference type="AlphaFoldDB" id="A0A7S3K0C4"/>